<comment type="caution">
    <text evidence="2">The sequence shown here is derived from an EMBL/GenBank/DDBJ whole genome shotgun (WGS) entry which is preliminary data.</text>
</comment>
<dbReference type="OrthoDB" id="1904894at2759"/>
<sequence length="540" mass="59628">MAFEIPTSLIHQIQTQLRQEAGIPSYDPNNLSILDLPSLHEALEQLDPSPPYLRCKHCKAKLLRGFQSMICIYCGVFREMDPPPDPIPFKSTFGYRCFLKSLHVDEQSAVKQFIKVYQHLLNKRLNMQKLLFQGSVGASDSGKGQNAANNDLIFSDPFDLELKWSALSEKTETSNASSMPVYSKSFLNLAGVDLDNFFSETQKDAAPSTAEEQFMPRKQISSVENSAFKGQESLNLFENAQSSELAVSAFSGQESINLFENAQPSKLVVSAFSGQESCSLFENSQSSEMVVLARSVTAEVAIGDHFSSWEAEIRPATSEALPSESNSFDLFAGSSFESKVNNNGESNDKLNSLSSMNSSGIDNFVWATGRDKLSHSDNVNENDYKFDAWQEFSSSGNTTDPLSSSGNTAVEQCMPYEETSETNTPGVTKDLQEVEIHSCTIPDIFPGANTFLEADRLQNSLTYVDGIKDTSISNREGVNIGVDTQNTGNGLENLELTMQPECTDSIVESLMSQMHDLSFMLESNLSISKKEDEFDPITWC</sequence>
<dbReference type="PANTHER" id="PTHR36308">
    <property type="entry name" value="DENTIN SIALOPHOSPHOPROTEIN-RELATED"/>
    <property type="match status" value="1"/>
</dbReference>
<dbReference type="EMBL" id="JACGCM010000377">
    <property type="protein sequence ID" value="KAF6172834.1"/>
    <property type="molecule type" value="Genomic_DNA"/>
</dbReference>
<dbReference type="PANTHER" id="PTHR36308:SF1">
    <property type="entry name" value="DENTIN SIALOPHOSPHOPROTEIN-RELATED"/>
    <property type="match status" value="1"/>
</dbReference>
<protein>
    <recommendedName>
        <fullName evidence="1">DUF7815 domain-containing protein</fullName>
    </recommendedName>
</protein>
<reference evidence="2 3" key="1">
    <citation type="journal article" date="2020" name="IScience">
        <title>Genome Sequencing of the Endangered Kingdonia uniflora (Circaeasteraceae, Ranunculales) Reveals Potential Mechanisms of Evolutionary Specialization.</title>
        <authorList>
            <person name="Sun Y."/>
            <person name="Deng T."/>
            <person name="Zhang A."/>
            <person name="Moore M.J."/>
            <person name="Landis J.B."/>
            <person name="Lin N."/>
            <person name="Zhang H."/>
            <person name="Zhang X."/>
            <person name="Huang J."/>
            <person name="Zhang X."/>
            <person name="Sun H."/>
            <person name="Wang H."/>
        </authorList>
    </citation>
    <scope>NUCLEOTIDE SEQUENCE [LARGE SCALE GENOMIC DNA]</scope>
    <source>
        <strain evidence="2">TB1705</strain>
        <tissue evidence="2">Leaf</tissue>
    </source>
</reference>
<dbReference type="Proteomes" id="UP000541444">
    <property type="component" value="Unassembled WGS sequence"/>
</dbReference>
<evidence type="ECO:0000313" key="2">
    <source>
        <dbReference type="EMBL" id="KAF6172834.1"/>
    </source>
</evidence>
<name>A0A7J7P0W5_9MAGN</name>
<proteinExistence type="predicted"/>
<organism evidence="2 3">
    <name type="scientific">Kingdonia uniflora</name>
    <dbReference type="NCBI Taxonomy" id="39325"/>
    <lineage>
        <taxon>Eukaryota</taxon>
        <taxon>Viridiplantae</taxon>
        <taxon>Streptophyta</taxon>
        <taxon>Embryophyta</taxon>
        <taxon>Tracheophyta</taxon>
        <taxon>Spermatophyta</taxon>
        <taxon>Magnoliopsida</taxon>
        <taxon>Ranunculales</taxon>
        <taxon>Circaeasteraceae</taxon>
        <taxon>Kingdonia</taxon>
    </lineage>
</organism>
<feature type="domain" description="DUF7815" evidence="1">
    <location>
        <begin position="51"/>
        <end position="75"/>
    </location>
</feature>
<accession>A0A7J7P0W5</accession>
<evidence type="ECO:0000313" key="3">
    <source>
        <dbReference type="Proteomes" id="UP000541444"/>
    </source>
</evidence>
<dbReference type="Pfam" id="PF25122">
    <property type="entry name" value="DUF7815"/>
    <property type="match status" value="1"/>
</dbReference>
<dbReference type="InterPro" id="IPR056717">
    <property type="entry name" value="DUF7815"/>
</dbReference>
<dbReference type="AlphaFoldDB" id="A0A7J7P0W5"/>
<evidence type="ECO:0000259" key="1">
    <source>
        <dbReference type="Pfam" id="PF25122"/>
    </source>
</evidence>
<keyword evidence="3" id="KW-1185">Reference proteome</keyword>
<gene>
    <name evidence="2" type="ORF">GIB67_034686</name>
</gene>